<dbReference type="Proteomes" id="UP000324354">
    <property type="component" value="Chromosome"/>
</dbReference>
<gene>
    <name evidence="2" type="ORF">PFDSM3638_03925</name>
</gene>
<evidence type="ECO:0000259" key="1">
    <source>
        <dbReference type="Pfam" id="PF00534"/>
    </source>
</evidence>
<protein>
    <submittedName>
        <fullName evidence="2">Glycosyltransferase family 1 protein</fullName>
    </submittedName>
</protein>
<reference evidence="2 3" key="1">
    <citation type="submission" date="2017-08" db="EMBL/GenBank/DDBJ databases">
        <title>Resequencing and Reannotation of the genome of Pyrococcus furiosus type strain DSM3638.</title>
        <authorList>
            <person name="Reichelt R.M."/>
            <person name="Bunk B."/>
        </authorList>
    </citation>
    <scope>NUCLEOTIDE SEQUENCE [LARGE SCALE GENOMIC DNA]</scope>
    <source>
        <strain evidence="2 3">DSM 3638</strain>
    </source>
</reference>
<sequence>MEELKSKGFDTSKAVVIENPVSEEFFNVEKREEPVILYPATLIPRKNQLGFLRAASTIKEELRDYKIIFTASGDKSYEMELRKLAEKSNLNVEFTGKVSYEKMLELYSKASIVALTSFEETFGMVIAEAMATGTPVIASRVGGIPYMIEDGETGFLVDPNNPKDIAEKLVTLLSDKHLRSKMGREGKKVAEERWKDEVIARKLLEMYFSAIEQDKNTKR</sequence>
<dbReference type="InterPro" id="IPR050194">
    <property type="entry name" value="Glycosyltransferase_grp1"/>
</dbReference>
<dbReference type="CDD" id="cd03801">
    <property type="entry name" value="GT4_PimA-like"/>
    <property type="match status" value="1"/>
</dbReference>
<dbReference type="EMBL" id="CP023154">
    <property type="protein sequence ID" value="QEK78467.1"/>
    <property type="molecule type" value="Genomic_DNA"/>
</dbReference>
<accession>A0A5C0XNF6</accession>
<dbReference type="PANTHER" id="PTHR45947:SF3">
    <property type="entry name" value="SULFOQUINOVOSYL TRANSFERASE SQD2"/>
    <property type="match status" value="1"/>
</dbReference>
<proteinExistence type="predicted"/>
<keyword evidence="2" id="KW-0808">Transferase</keyword>
<dbReference type="GeneID" id="13301379"/>
<name>A0A5C0XNF6_PYRFU</name>
<dbReference type="InterPro" id="IPR001296">
    <property type="entry name" value="Glyco_trans_1"/>
</dbReference>
<organism evidence="2 3">
    <name type="scientific">Pyrococcus furiosus (strain ATCC 43587 / DSM 3638 / JCM 8422 / Vc1)</name>
    <dbReference type="NCBI Taxonomy" id="186497"/>
    <lineage>
        <taxon>Archaea</taxon>
        <taxon>Methanobacteriati</taxon>
        <taxon>Methanobacteriota</taxon>
        <taxon>Thermococci</taxon>
        <taxon>Thermococcales</taxon>
        <taxon>Thermococcaceae</taxon>
        <taxon>Pyrococcus</taxon>
    </lineage>
</organism>
<dbReference type="GeneID" id="41712590"/>
<dbReference type="SUPFAM" id="SSF53756">
    <property type="entry name" value="UDP-Glycosyltransferase/glycogen phosphorylase"/>
    <property type="match status" value="1"/>
</dbReference>
<dbReference type="Pfam" id="PF00534">
    <property type="entry name" value="Glycos_transf_1"/>
    <property type="match status" value="1"/>
</dbReference>
<dbReference type="GO" id="GO:0016758">
    <property type="term" value="F:hexosyltransferase activity"/>
    <property type="evidence" value="ECO:0007669"/>
    <property type="project" value="TreeGrafter"/>
</dbReference>
<feature type="domain" description="Glycosyl transferase family 1" evidence="1">
    <location>
        <begin position="27"/>
        <end position="188"/>
    </location>
</feature>
<dbReference type="PANTHER" id="PTHR45947">
    <property type="entry name" value="SULFOQUINOVOSYL TRANSFERASE SQD2"/>
    <property type="match status" value="1"/>
</dbReference>
<dbReference type="Gene3D" id="3.40.50.2000">
    <property type="entry name" value="Glycogen Phosphorylase B"/>
    <property type="match status" value="2"/>
</dbReference>
<evidence type="ECO:0000313" key="3">
    <source>
        <dbReference type="Proteomes" id="UP000324354"/>
    </source>
</evidence>
<dbReference type="RefSeq" id="WP_011011918.1">
    <property type="nucleotide sequence ID" value="NC_003413.1"/>
</dbReference>
<dbReference type="AlphaFoldDB" id="A0A5C0XNF6"/>
<evidence type="ECO:0000313" key="2">
    <source>
        <dbReference type="EMBL" id="QEK78467.1"/>
    </source>
</evidence>
<dbReference type="OrthoDB" id="101033at2157"/>